<organism evidence="2 3">
    <name type="scientific">Dipteronia dyeriana</name>
    <dbReference type="NCBI Taxonomy" id="168575"/>
    <lineage>
        <taxon>Eukaryota</taxon>
        <taxon>Viridiplantae</taxon>
        <taxon>Streptophyta</taxon>
        <taxon>Embryophyta</taxon>
        <taxon>Tracheophyta</taxon>
        <taxon>Spermatophyta</taxon>
        <taxon>Magnoliopsida</taxon>
        <taxon>eudicotyledons</taxon>
        <taxon>Gunneridae</taxon>
        <taxon>Pentapetalae</taxon>
        <taxon>rosids</taxon>
        <taxon>malvids</taxon>
        <taxon>Sapindales</taxon>
        <taxon>Sapindaceae</taxon>
        <taxon>Hippocastanoideae</taxon>
        <taxon>Acereae</taxon>
        <taxon>Dipteronia</taxon>
    </lineage>
</organism>
<keyword evidence="3" id="KW-1185">Reference proteome</keyword>
<protein>
    <submittedName>
        <fullName evidence="2">Uncharacterized protein</fullName>
    </submittedName>
</protein>
<gene>
    <name evidence="2" type="ORF">Ddye_029613</name>
</gene>
<sequence>MFMNPNLINQRLDHSNLRHKQRGYAADLRRQKIATPPPPPPQPPLVEESKLGLDTLQGQGD</sequence>
<accession>A0AAD9TFI5</accession>
<evidence type="ECO:0000313" key="3">
    <source>
        <dbReference type="Proteomes" id="UP001280121"/>
    </source>
</evidence>
<dbReference type="AlphaFoldDB" id="A0AAD9TFI5"/>
<dbReference type="Proteomes" id="UP001280121">
    <property type="component" value="Unassembled WGS sequence"/>
</dbReference>
<proteinExistence type="predicted"/>
<evidence type="ECO:0000256" key="1">
    <source>
        <dbReference type="SAM" id="MobiDB-lite"/>
    </source>
</evidence>
<comment type="caution">
    <text evidence="2">The sequence shown here is derived from an EMBL/GenBank/DDBJ whole genome shotgun (WGS) entry which is preliminary data.</text>
</comment>
<name>A0AAD9TFI5_9ROSI</name>
<feature type="compositionally biased region" description="Pro residues" evidence="1">
    <location>
        <begin position="35"/>
        <end position="44"/>
    </location>
</feature>
<evidence type="ECO:0000313" key="2">
    <source>
        <dbReference type="EMBL" id="KAK2634821.1"/>
    </source>
</evidence>
<reference evidence="2" key="1">
    <citation type="journal article" date="2023" name="Plant J.">
        <title>Genome sequences and population genomics provide insights into the demographic history, inbreeding, and mutation load of two 'living fossil' tree species of Dipteronia.</title>
        <authorList>
            <person name="Feng Y."/>
            <person name="Comes H.P."/>
            <person name="Chen J."/>
            <person name="Zhu S."/>
            <person name="Lu R."/>
            <person name="Zhang X."/>
            <person name="Li P."/>
            <person name="Qiu J."/>
            <person name="Olsen K.M."/>
            <person name="Qiu Y."/>
        </authorList>
    </citation>
    <scope>NUCLEOTIDE SEQUENCE</scope>
    <source>
        <strain evidence="2">KIB01</strain>
    </source>
</reference>
<feature type="region of interest" description="Disordered" evidence="1">
    <location>
        <begin position="1"/>
        <end position="61"/>
    </location>
</feature>
<dbReference type="EMBL" id="JANJYI010000009">
    <property type="protein sequence ID" value="KAK2634821.1"/>
    <property type="molecule type" value="Genomic_DNA"/>
</dbReference>